<dbReference type="AlphaFoldDB" id="T1JUH2"/>
<feature type="region of interest" description="Disordered" evidence="1">
    <location>
        <begin position="383"/>
        <end position="410"/>
    </location>
</feature>
<dbReference type="EMBL" id="CAEY01000779">
    <property type="status" value="NOT_ANNOTATED_CDS"/>
    <property type="molecule type" value="Genomic_DNA"/>
</dbReference>
<keyword evidence="3" id="KW-1185">Reference proteome</keyword>
<dbReference type="SUPFAM" id="SSF50729">
    <property type="entry name" value="PH domain-like"/>
    <property type="match status" value="1"/>
</dbReference>
<accession>T1JUH2</accession>
<evidence type="ECO:0000256" key="1">
    <source>
        <dbReference type="SAM" id="MobiDB-lite"/>
    </source>
</evidence>
<dbReference type="eggNOG" id="KOG3527">
    <property type="taxonomic scope" value="Eukaryota"/>
</dbReference>
<feature type="region of interest" description="Disordered" evidence="1">
    <location>
        <begin position="469"/>
        <end position="491"/>
    </location>
</feature>
<organism evidence="2 3">
    <name type="scientific">Tetranychus urticae</name>
    <name type="common">Two-spotted spider mite</name>
    <dbReference type="NCBI Taxonomy" id="32264"/>
    <lineage>
        <taxon>Eukaryota</taxon>
        <taxon>Metazoa</taxon>
        <taxon>Ecdysozoa</taxon>
        <taxon>Arthropoda</taxon>
        <taxon>Chelicerata</taxon>
        <taxon>Arachnida</taxon>
        <taxon>Acari</taxon>
        <taxon>Acariformes</taxon>
        <taxon>Trombidiformes</taxon>
        <taxon>Prostigmata</taxon>
        <taxon>Eleutherengona</taxon>
        <taxon>Raphignathae</taxon>
        <taxon>Tetranychoidea</taxon>
        <taxon>Tetranychidae</taxon>
        <taxon>Tetranychus</taxon>
    </lineage>
</organism>
<evidence type="ECO:0000313" key="3">
    <source>
        <dbReference type="Proteomes" id="UP000015104"/>
    </source>
</evidence>
<dbReference type="Proteomes" id="UP000015104">
    <property type="component" value="Unassembled WGS sequence"/>
</dbReference>
<evidence type="ECO:0008006" key="4">
    <source>
        <dbReference type="Google" id="ProtNLM"/>
    </source>
</evidence>
<reference evidence="2" key="2">
    <citation type="submission" date="2015-06" db="UniProtKB">
        <authorList>
            <consortium name="EnsemblMetazoa"/>
        </authorList>
    </citation>
    <scope>IDENTIFICATION</scope>
</reference>
<protein>
    <recommendedName>
        <fullName evidence="4">PID domain-containing protein</fullName>
    </recommendedName>
</protein>
<dbReference type="HOGENOM" id="CLU_464887_0_0_1"/>
<reference evidence="3" key="1">
    <citation type="submission" date="2011-08" db="EMBL/GenBank/DDBJ databases">
        <authorList>
            <person name="Rombauts S."/>
        </authorList>
    </citation>
    <scope>NUCLEOTIDE SEQUENCE</scope>
    <source>
        <strain evidence="3">London</strain>
    </source>
</reference>
<feature type="region of interest" description="Disordered" evidence="1">
    <location>
        <begin position="342"/>
        <end position="367"/>
    </location>
</feature>
<feature type="compositionally biased region" description="Low complexity" evidence="1">
    <location>
        <begin position="342"/>
        <end position="354"/>
    </location>
</feature>
<evidence type="ECO:0000313" key="2">
    <source>
        <dbReference type="EnsemblMetazoa" id="tetur02g00940.1"/>
    </source>
</evidence>
<name>T1JUH2_TETUR</name>
<feature type="compositionally biased region" description="Low complexity" evidence="1">
    <location>
        <begin position="152"/>
        <end position="166"/>
    </location>
</feature>
<feature type="compositionally biased region" description="Low complexity" evidence="1">
    <location>
        <begin position="397"/>
        <end position="409"/>
    </location>
</feature>
<dbReference type="EnsemblMetazoa" id="tetur02g00940.1">
    <property type="protein sequence ID" value="tetur02g00940.1"/>
    <property type="gene ID" value="tetur02g00940"/>
</dbReference>
<feature type="region of interest" description="Disordered" evidence="1">
    <location>
        <begin position="281"/>
        <end position="310"/>
    </location>
</feature>
<feature type="compositionally biased region" description="Low complexity" evidence="1">
    <location>
        <begin position="479"/>
        <end position="491"/>
    </location>
</feature>
<feature type="compositionally biased region" description="Basic and acidic residues" evidence="1">
    <location>
        <begin position="184"/>
        <end position="201"/>
    </location>
</feature>
<feature type="region of interest" description="Disordered" evidence="1">
    <location>
        <begin position="522"/>
        <end position="544"/>
    </location>
</feature>
<dbReference type="PANTHER" id="PTHR41148">
    <property type="entry name" value="LP09875P"/>
    <property type="match status" value="1"/>
</dbReference>
<sequence length="587" mass="64772">MNFKRKDIKKSSYYVWFLGAKEAEGLRGDEFVLPVLRYLTDQEGLSEVSKVTLQVSNKGLKIIQNIKHLIPHNAITCVVQEDDLVACILLIYNPITKCPVHVHAYRCDSIETASSLRGQLQLLIEKPENQRKFKEIESRLVSKGLTVNQQPHQLHQHLKQQPQSKPTESSVELNRRFNPLGKRGSSESRSIRTESSDRTEDSYDSGLINGSKENKSLPIELALGNPKVAILYESLAAELKAKLSNPKSGPILLPPKDYDTISRKQGKLSGIEARKSTNMTIVGPLETPSTTTNSSSSSSPTTASSSPLKGIKDKKTGLIVVLKKAMVLPSATSTSNLHIIRSESSCKSSSGIGSDEPDKLSSSSTSPFNRELIKATANYRCDVSSDDSERNWSPIESGPSSSGSAASSGRRLINNKKHEIAERLETNRLNNSIKTSIPPPVVPKASLMTKPMKTDLKRIKNDLRPVITGVTPHSASPTINSSNNINSNNNINYDNNKGKVDPPRYYFPDQIVSNNSNVGLMKNKSSDNHHSRRLPTHNLHHDYPSDSVKPSAGDIINITNACARLKPTRDFIRVQPLTNYQRSPISY</sequence>
<dbReference type="STRING" id="32264.T1JUH2"/>
<feature type="region of interest" description="Disordered" evidence="1">
    <location>
        <begin position="152"/>
        <end position="211"/>
    </location>
</feature>
<feature type="compositionally biased region" description="Low complexity" evidence="1">
    <location>
        <begin position="287"/>
        <end position="307"/>
    </location>
</feature>
<proteinExistence type="predicted"/>
<dbReference type="PANTHER" id="PTHR41148:SF1">
    <property type="entry name" value="LP09875P"/>
    <property type="match status" value="1"/>
</dbReference>